<dbReference type="RefSeq" id="WP_284487659.1">
    <property type="nucleotide sequence ID" value="NZ_JASNJE010000049.1"/>
</dbReference>
<proteinExistence type="predicted"/>
<gene>
    <name evidence="1" type="ORF">QO034_21990</name>
</gene>
<protein>
    <submittedName>
        <fullName evidence="1">Uncharacterized protein</fullName>
    </submittedName>
</protein>
<accession>A0ABT7FKR7</accession>
<keyword evidence="2" id="KW-1185">Reference proteome</keyword>
<evidence type="ECO:0000313" key="2">
    <source>
        <dbReference type="Proteomes" id="UP001227126"/>
    </source>
</evidence>
<dbReference type="Proteomes" id="UP001227126">
    <property type="component" value="Unassembled WGS sequence"/>
</dbReference>
<organism evidence="1 2">
    <name type="scientific">Sedimentitalea xiamensis</name>
    <dbReference type="NCBI Taxonomy" id="3050037"/>
    <lineage>
        <taxon>Bacteria</taxon>
        <taxon>Pseudomonadati</taxon>
        <taxon>Pseudomonadota</taxon>
        <taxon>Alphaproteobacteria</taxon>
        <taxon>Rhodobacterales</taxon>
        <taxon>Paracoccaceae</taxon>
        <taxon>Sedimentitalea</taxon>
    </lineage>
</organism>
<comment type="caution">
    <text evidence="1">The sequence shown here is derived from an EMBL/GenBank/DDBJ whole genome shotgun (WGS) entry which is preliminary data.</text>
</comment>
<sequence length="52" mass="5937">MILDRNIMDLGDSEELLDTNVLGTIMDGEFRFREGTWRGLQNVAFWGAFALT</sequence>
<evidence type="ECO:0000313" key="1">
    <source>
        <dbReference type="EMBL" id="MDK3075739.1"/>
    </source>
</evidence>
<dbReference type="EMBL" id="JASNJE010000049">
    <property type="protein sequence ID" value="MDK3075739.1"/>
    <property type="molecule type" value="Genomic_DNA"/>
</dbReference>
<reference evidence="1 2" key="1">
    <citation type="submission" date="2023-05" db="EMBL/GenBank/DDBJ databases">
        <title>Sedimentitalea sp. nov. JM2-8.</title>
        <authorList>
            <person name="Huang J."/>
        </authorList>
    </citation>
    <scope>NUCLEOTIDE SEQUENCE [LARGE SCALE GENOMIC DNA]</scope>
    <source>
        <strain evidence="1 2">JM2-8</strain>
    </source>
</reference>
<name>A0ABT7FKR7_9RHOB</name>